<sequence>MTLAYVSTVIRADIDAVWSVLGDFHGLAAWVNRIRSNEPENGAGPGAVGSVRNLTLEPDGDTARERLVRYDAADRSYSYEFAGAIPFPASSYRGTVHVLPVTDANTTFLEWYGEFDCEPDVLDEIARTFCAIYSEFISDLRAYLNG</sequence>
<accession>A0A1S1NR84</accession>
<dbReference type="EMBL" id="MLQM01000001">
    <property type="protein sequence ID" value="OHV06967.1"/>
    <property type="molecule type" value="Genomic_DNA"/>
</dbReference>
<dbReference type="InterPro" id="IPR023393">
    <property type="entry name" value="START-like_dom_sf"/>
</dbReference>
<dbReference type="CDD" id="cd07821">
    <property type="entry name" value="PYR_PYL_RCAR_like"/>
    <property type="match status" value="1"/>
</dbReference>
<keyword evidence="3" id="KW-1185">Reference proteome</keyword>
<dbReference type="Proteomes" id="UP000238296">
    <property type="component" value="Unassembled WGS sequence"/>
</dbReference>
<comment type="caution">
    <text evidence="1">The sequence shown here is derived from an EMBL/GenBank/DDBJ whole genome shotgun (WGS) entry which is preliminary data.</text>
</comment>
<evidence type="ECO:0000313" key="2">
    <source>
        <dbReference type="EMBL" id="PQM48002.1"/>
    </source>
</evidence>
<dbReference type="AlphaFoldDB" id="A0A1S1NR84"/>
<organism evidence="1 3">
    <name type="scientific">Mycobacterium talmoniae</name>
    <dbReference type="NCBI Taxonomy" id="1858794"/>
    <lineage>
        <taxon>Bacteria</taxon>
        <taxon>Bacillati</taxon>
        <taxon>Actinomycetota</taxon>
        <taxon>Actinomycetes</taxon>
        <taxon>Mycobacteriales</taxon>
        <taxon>Mycobacteriaceae</taxon>
        <taxon>Mycobacterium</taxon>
    </lineage>
</organism>
<dbReference type="PANTHER" id="PTHR39332:SF7">
    <property type="entry name" value="SRPBCC FAMILY PROTEIN"/>
    <property type="match status" value="1"/>
</dbReference>
<dbReference type="EMBL" id="PPEA01000254">
    <property type="protein sequence ID" value="PQM48002.1"/>
    <property type="molecule type" value="Genomic_DNA"/>
</dbReference>
<reference evidence="2 4" key="2">
    <citation type="journal article" date="2017" name="Int. J. Syst. Evol. Microbiol.">
        <title>Mycobacterium talmoniae sp. nov., a slowly growing mycobacterium isolated from human respiratory samples.</title>
        <authorList>
            <person name="Davidson R.M."/>
            <person name="DeGroote M.A."/>
            <person name="Marola J.L."/>
            <person name="Buss S."/>
            <person name="Jones V."/>
            <person name="McNeil M.R."/>
            <person name="Freifeld A.G."/>
            <person name="Elaine Epperson L."/>
            <person name="Hasan N.A."/>
            <person name="Jackson M."/>
            <person name="Iwen P.C."/>
            <person name="Salfinger M."/>
            <person name="Strong M."/>
        </authorList>
    </citation>
    <scope>NUCLEOTIDE SEQUENCE [LARGE SCALE GENOMIC DNA]</scope>
    <source>
        <strain evidence="2 4">ATCC BAA-2683</strain>
    </source>
</reference>
<reference evidence="2" key="3">
    <citation type="submission" date="2018-01" db="EMBL/GenBank/DDBJ databases">
        <authorList>
            <person name="Gaut B.S."/>
            <person name="Morton B.R."/>
            <person name="Clegg M.T."/>
            <person name="Duvall M.R."/>
        </authorList>
    </citation>
    <scope>NUCLEOTIDE SEQUENCE</scope>
    <source>
        <strain evidence="2">ATCC BAA-2683</strain>
    </source>
</reference>
<name>A0A1S1NR84_9MYCO</name>
<dbReference type="SUPFAM" id="SSF55961">
    <property type="entry name" value="Bet v1-like"/>
    <property type="match status" value="1"/>
</dbReference>
<evidence type="ECO:0000313" key="4">
    <source>
        <dbReference type="Proteomes" id="UP000238296"/>
    </source>
</evidence>
<evidence type="ECO:0000313" key="3">
    <source>
        <dbReference type="Proteomes" id="UP000179734"/>
    </source>
</evidence>
<dbReference type="RefSeq" id="WP_071019524.1">
    <property type="nucleotide sequence ID" value="NZ_MLQM01000001.1"/>
</dbReference>
<dbReference type="InterPro" id="IPR019587">
    <property type="entry name" value="Polyketide_cyclase/dehydratase"/>
</dbReference>
<gene>
    <name evidence="1" type="ORF">BKN37_00330</name>
    <name evidence="2" type="ORF">C1Y40_01825</name>
</gene>
<reference evidence="1 3" key="1">
    <citation type="submission" date="2016-10" db="EMBL/GenBank/DDBJ databases">
        <title>Genome sequence of Mycobacterium talmonii.</title>
        <authorList>
            <person name="Greninger A.L."/>
            <person name="Elliott B."/>
            <person name="Vasireddy S."/>
            <person name="Vasireddy R."/>
        </authorList>
    </citation>
    <scope>NUCLEOTIDE SEQUENCE [LARGE SCALE GENOMIC DNA]</scope>
    <source>
        <strain evidence="1">MO-5499</strain>
        <strain evidence="3">NE-TNMC-100812</strain>
    </source>
</reference>
<protein>
    <submittedName>
        <fullName evidence="1">MxaD family protein</fullName>
    </submittedName>
</protein>
<dbReference type="Pfam" id="PF10604">
    <property type="entry name" value="Polyketide_cyc2"/>
    <property type="match status" value="1"/>
</dbReference>
<proteinExistence type="predicted"/>
<dbReference type="PANTHER" id="PTHR39332">
    <property type="entry name" value="BLL4707 PROTEIN"/>
    <property type="match status" value="1"/>
</dbReference>
<evidence type="ECO:0000313" key="1">
    <source>
        <dbReference type="EMBL" id="OHV06967.1"/>
    </source>
</evidence>
<dbReference type="Proteomes" id="UP000179734">
    <property type="component" value="Unassembled WGS sequence"/>
</dbReference>
<dbReference type="Gene3D" id="3.30.530.20">
    <property type="match status" value="1"/>
</dbReference>